<dbReference type="Proteomes" id="UP000007802">
    <property type="component" value="Unassembled WGS sequence"/>
</dbReference>
<accession>A0A0J9ENC7</accession>
<dbReference type="AlphaFoldDB" id="A0A0J9ENC7"/>
<gene>
    <name evidence="1" type="ORF">BDDG_12325</name>
</gene>
<dbReference type="EMBL" id="GG749433">
    <property type="protein sequence ID" value="KMW67778.1"/>
    <property type="molecule type" value="Genomic_DNA"/>
</dbReference>
<sequence>MSNDNMKLLNMSIDAVPQWLRAMLKLQSQQGTHAISTSTESNTKALKECLDASVYFNASDLTLYSS</sequence>
<proteinExistence type="predicted"/>
<evidence type="ECO:0000313" key="1">
    <source>
        <dbReference type="EMBL" id="KMW67778.1"/>
    </source>
</evidence>
<organism evidence="1">
    <name type="scientific">Ajellomyces dermatitidis (strain ATCC 18188 / CBS 674.68)</name>
    <name type="common">Blastomyces dermatitidis</name>
    <dbReference type="NCBI Taxonomy" id="653446"/>
    <lineage>
        <taxon>Eukaryota</taxon>
        <taxon>Fungi</taxon>
        <taxon>Dikarya</taxon>
        <taxon>Ascomycota</taxon>
        <taxon>Pezizomycotina</taxon>
        <taxon>Eurotiomycetes</taxon>
        <taxon>Eurotiomycetidae</taxon>
        <taxon>Onygenales</taxon>
        <taxon>Ajellomycetaceae</taxon>
        <taxon>Blastomyces</taxon>
    </lineage>
</organism>
<protein>
    <submittedName>
        <fullName evidence="1">Uncharacterized protein</fullName>
    </submittedName>
</protein>
<reference evidence="1" key="1">
    <citation type="submission" date="2010-03" db="EMBL/GenBank/DDBJ databases">
        <title>Annotation of Blastomyces dermatitidis strain ATCC 18188.</title>
        <authorList>
            <consortium name="The Broad Institute Genome Sequencing Platform"/>
            <consortium name="Broad Institute Genome Sequencing Center for Infectious Disease."/>
            <person name="Cuomo C."/>
            <person name="Klein B."/>
            <person name="Sullivan T."/>
            <person name="Heitman J."/>
            <person name="Young S."/>
            <person name="Zeng Q."/>
            <person name="Gargeya S."/>
            <person name="Alvarado L."/>
            <person name="Berlin A.M."/>
            <person name="Chapman S.B."/>
            <person name="Chen Z."/>
            <person name="Freedman E."/>
            <person name="Gellesch M."/>
            <person name="Goldberg J."/>
            <person name="Griggs A."/>
            <person name="Gujja S."/>
            <person name="Heilman E."/>
            <person name="Heiman D."/>
            <person name="Howarth C."/>
            <person name="Mehta T."/>
            <person name="Neiman D."/>
            <person name="Pearson M."/>
            <person name="Roberts A."/>
            <person name="Saif S."/>
            <person name="Shea T."/>
            <person name="Shenoy N."/>
            <person name="Sisk P."/>
            <person name="Stolte C."/>
            <person name="Sykes S."/>
            <person name="White J."/>
            <person name="Yandava C."/>
            <person name="Haas B."/>
            <person name="Nusbaum C."/>
            <person name="Birren B."/>
        </authorList>
    </citation>
    <scope>NUCLEOTIDE SEQUENCE</scope>
    <source>
        <strain evidence="1">ATCC 18188</strain>
    </source>
</reference>
<name>A0A0J9ENC7_AJEDA</name>